<dbReference type="EMBL" id="AP009385">
    <property type="protein sequence ID" value="BAG43587.1"/>
    <property type="molecule type" value="Genomic_DNA"/>
</dbReference>
<dbReference type="RefSeq" id="WP_012467620.1">
    <property type="nucleotide sequence ID" value="NC_010084.1"/>
</dbReference>
<evidence type="ECO:0000313" key="2">
    <source>
        <dbReference type="EMBL" id="BAG43587.1"/>
    </source>
</evidence>
<sequence length="111" mass="12585">MSKVQFSGFFKFTLAAIFLIVLLAALLIGVMAYIRDDGGDASCPNLSTSQMRGYLEKYARHNNFSNLTFDEAAEYLADLQQWKIPYRVDNHRYIAKMTCKGFVVDNVGPFD</sequence>
<reference evidence="2 3" key="1">
    <citation type="submission" date="2007-04" db="EMBL/GenBank/DDBJ databases">
        <title>Complete genome sequence of Burkholderia multivorans ATCC 17616.</title>
        <authorList>
            <person name="Ohtsubo Y."/>
            <person name="Yamashita A."/>
            <person name="Kurokawa K."/>
            <person name="Takami H."/>
            <person name="Yuhara S."/>
            <person name="Nishiyama E."/>
            <person name="Endo R."/>
            <person name="Miyazaki R."/>
            <person name="Ono A."/>
            <person name="Yano K."/>
            <person name="Ito M."/>
            <person name="Sota M."/>
            <person name="Yuji N."/>
            <person name="Hattori M."/>
            <person name="Tsuda M."/>
        </authorList>
    </citation>
    <scope>NUCLEOTIDE SEQUENCE [LARGE SCALE GENOMIC DNA]</scope>
    <source>
        <strain evidence="3">ATCC 17616 / 249</strain>
    </source>
</reference>
<organism evidence="2 3">
    <name type="scientific">Burkholderia multivorans (strain ATCC 17616 / 249)</name>
    <dbReference type="NCBI Taxonomy" id="395019"/>
    <lineage>
        <taxon>Bacteria</taxon>
        <taxon>Pseudomonadati</taxon>
        <taxon>Pseudomonadota</taxon>
        <taxon>Betaproteobacteria</taxon>
        <taxon>Burkholderiales</taxon>
        <taxon>Burkholderiaceae</taxon>
        <taxon>Burkholderia</taxon>
        <taxon>Burkholderia cepacia complex</taxon>
    </lineage>
</organism>
<dbReference type="AlphaFoldDB" id="A0A0H3KEZ2"/>
<evidence type="ECO:0000256" key="1">
    <source>
        <dbReference type="SAM" id="Phobius"/>
    </source>
</evidence>
<evidence type="ECO:0000313" key="3">
    <source>
        <dbReference type="Proteomes" id="UP000008815"/>
    </source>
</evidence>
<dbReference type="HOGENOM" id="CLU_2286184_0_0_4"/>
<name>A0A0H3KEZ2_BURM1</name>
<keyword evidence="3" id="KW-1185">Reference proteome</keyword>
<feature type="transmembrane region" description="Helical" evidence="1">
    <location>
        <begin position="12"/>
        <end position="34"/>
    </location>
</feature>
<proteinExistence type="predicted"/>
<accession>A0A0H3KEZ2</accession>
<gene>
    <name evidence="2" type="ordered locus">BMULJ_01666</name>
</gene>
<protein>
    <submittedName>
        <fullName evidence="2">Uncharacterized protein</fullName>
    </submittedName>
</protein>
<keyword evidence="1" id="KW-0472">Membrane</keyword>
<keyword evidence="1" id="KW-0812">Transmembrane</keyword>
<dbReference type="KEGG" id="bmj:BMULJ_01666"/>
<dbReference type="Proteomes" id="UP000008815">
    <property type="component" value="Chromosome 1"/>
</dbReference>
<keyword evidence="1" id="KW-1133">Transmembrane helix</keyword>